<feature type="region of interest" description="Disordered" evidence="1">
    <location>
        <begin position="89"/>
        <end position="167"/>
    </location>
</feature>
<evidence type="ECO:0000256" key="1">
    <source>
        <dbReference type="SAM" id="MobiDB-lite"/>
    </source>
</evidence>
<accession>A0A1U9QR38</accession>
<feature type="compositionally biased region" description="Basic and acidic residues" evidence="1">
    <location>
        <begin position="156"/>
        <end position="167"/>
    </location>
</feature>
<organism evidence="2 3">
    <name type="scientific">Streptomyces niveus</name>
    <name type="common">Streptomyces spheroides</name>
    <dbReference type="NCBI Taxonomy" id="193462"/>
    <lineage>
        <taxon>Bacteria</taxon>
        <taxon>Bacillati</taxon>
        <taxon>Actinomycetota</taxon>
        <taxon>Actinomycetes</taxon>
        <taxon>Kitasatosporales</taxon>
        <taxon>Streptomycetaceae</taxon>
        <taxon>Streptomyces</taxon>
    </lineage>
</organism>
<feature type="compositionally biased region" description="Low complexity" evidence="1">
    <location>
        <begin position="103"/>
        <end position="141"/>
    </location>
</feature>
<dbReference type="EMBL" id="CP018047">
    <property type="protein sequence ID" value="AQU66261.1"/>
    <property type="molecule type" value="Genomic_DNA"/>
</dbReference>
<dbReference type="PROSITE" id="PS51318">
    <property type="entry name" value="TAT"/>
    <property type="match status" value="1"/>
</dbReference>
<dbReference type="InterPro" id="IPR006311">
    <property type="entry name" value="TAT_signal"/>
</dbReference>
<dbReference type="PROSITE" id="PS51257">
    <property type="entry name" value="PROKAR_LIPOPROTEIN"/>
    <property type="match status" value="1"/>
</dbReference>
<dbReference type="KEGG" id="snw:BBN63_08355"/>
<dbReference type="Proteomes" id="UP000189677">
    <property type="component" value="Chromosome"/>
</dbReference>
<evidence type="ECO:0000313" key="3">
    <source>
        <dbReference type="Proteomes" id="UP000189677"/>
    </source>
</evidence>
<name>A0A1U9QR38_STRNV</name>
<protein>
    <recommendedName>
        <fullName evidence="4">Lipoprotein</fullName>
    </recommendedName>
</protein>
<reference evidence="2 3" key="1">
    <citation type="submission" date="2016-11" db="EMBL/GenBank/DDBJ databases">
        <title>Complete genome sequence of Streptomyces niveus SCSIO 3406.</title>
        <authorList>
            <person name="Zhu Q."/>
            <person name="Cheng W."/>
            <person name="Song Y."/>
            <person name="Li Q."/>
            <person name="Ju J."/>
        </authorList>
    </citation>
    <scope>NUCLEOTIDE SEQUENCE [LARGE SCALE GENOMIC DNA]</scope>
    <source>
        <strain evidence="2 3">SCSIO 3406</strain>
    </source>
</reference>
<dbReference type="OrthoDB" id="4339130at2"/>
<sequence>MGRTGTTRRGALLAVGAAAGGLLTACTDGDDGSRGPTSAAAVRAAKALRVKSAGTSRELLRQYDAVLERHPDQATRLTPLRSAVARHVTALSPPQPPKKKGGSAKPSPSLPASSVPSSAPSSAPSLGTAAGDTGDAASGPAPSVPADPGAAIRELAAAERRASDAHADALVHAPPELARLLASLAAADAAHAYLLTEGSPS</sequence>
<evidence type="ECO:0000313" key="2">
    <source>
        <dbReference type="EMBL" id="AQU66261.1"/>
    </source>
</evidence>
<evidence type="ECO:0008006" key="4">
    <source>
        <dbReference type="Google" id="ProtNLM"/>
    </source>
</evidence>
<dbReference type="AlphaFoldDB" id="A0A1U9QR38"/>
<gene>
    <name evidence="2" type="ORF">BBN63_08355</name>
</gene>
<keyword evidence="3" id="KW-1185">Reference proteome</keyword>
<proteinExistence type="predicted"/>